<dbReference type="WBParaSite" id="maker-uti_cns_0007427-snap-gene-0.14-mRNA-1">
    <property type="protein sequence ID" value="maker-uti_cns_0007427-snap-gene-0.14-mRNA-1"/>
    <property type="gene ID" value="maker-uti_cns_0007427-snap-gene-0.14"/>
</dbReference>
<dbReference type="AlphaFoldDB" id="A0A1I8HQC1"/>
<feature type="domain" description="STEEP1" evidence="3">
    <location>
        <begin position="31"/>
        <end position="142"/>
    </location>
</feature>
<evidence type="ECO:0000256" key="2">
    <source>
        <dbReference type="ARBA" id="ARBA00024237"/>
    </source>
</evidence>
<sequence length="243" mass="27786">MPPPSKPNQKTQKKPLPPLVDVEDKEEYTGDRPFCVYYCMCGQLALIIDCPIERLPQRPRDSSRVLDRRRRVFKAHFDPVHREEALIRWPDDAAVERQIRRRCKRCALPLFYQHPDELGRLDPAKPAFLLPDAVRETAGNSGQEGAAAAASAEAIVGRLNQDKKVMLTRRRRDMGKFSSVTVSTIEADQEEVEAREIADSYAANARIVEKQLLRKGVIRKRLVEERNQDAQAKRQARGTLIDY</sequence>
<organism evidence="4 5">
    <name type="scientific">Macrostomum lignano</name>
    <dbReference type="NCBI Taxonomy" id="282301"/>
    <lineage>
        <taxon>Eukaryota</taxon>
        <taxon>Metazoa</taxon>
        <taxon>Spiralia</taxon>
        <taxon>Lophotrochozoa</taxon>
        <taxon>Platyhelminthes</taxon>
        <taxon>Rhabditophora</taxon>
        <taxon>Macrostomorpha</taxon>
        <taxon>Macrostomida</taxon>
        <taxon>Macrostomidae</taxon>
        <taxon>Macrostomum</taxon>
    </lineage>
</organism>
<protein>
    <recommendedName>
        <fullName evidence="2">STING ER exit protein</fullName>
    </recommendedName>
</protein>
<dbReference type="InterPro" id="IPR029704">
    <property type="entry name" value="STEEP-like"/>
</dbReference>
<evidence type="ECO:0000313" key="4">
    <source>
        <dbReference type="Proteomes" id="UP000095280"/>
    </source>
</evidence>
<reference evidence="5" key="1">
    <citation type="submission" date="2016-11" db="UniProtKB">
        <authorList>
            <consortium name="WormBaseParasite"/>
        </authorList>
    </citation>
    <scope>IDENTIFICATION</scope>
</reference>
<accession>A0A1I8HQC1</accession>
<evidence type="ECO:0000259" key="3">
    <source>
        <dbReference type="Pfam" id="PF25809"/>
    </source>
</evidence>
<comment type="similarity">
    <text evidence="1">Belongs to the STEEP1 family.</text>
</comment>
<dbReference type="PANTHER" id="PTHR46355">
    <property type="entry name" value="UPF0428 PROTEIN CXORF56"/>
    <property type="match status" value="1"/>
</dbReference>
<proteinExistence type="inferred from homology"/>
<dbReference type="STRING" id="282301.A0A1I8HQC1"/>
<dbReference type="PANTHER" id="PTHR46355:SF1">
    <property type="entry name" value="STING ER EXIT PROTEIN"/>
    <property type="match status" value="1"/>
</dbReference>
<dbReference type="Proteomes" id="UP000095280">
    <property type="component" value="Unplaced"/>
</dbReference>
<dbReference type="GO" id="GO:0005737">
    <property type="term" value="C:cytoplasm"/>
    <property type="evidence" value="ECO:0007669"/>
    <property type="project" value="GOC"/>
</dbReference>
<evidence type="ECO:0000313" key="5">
    <source>
        <dbReference type="WBParaSite" id="maker-uti_cns_0007427-snap-gene-0.14-mRNA-1"/>
    </source>
</evidence>
<keyword evidence="4" id="KW-1185">Reference proteome</keyword>
<dbReference type="OrthoDB" id="418131at2759"/>
<dbReference type="GO" id="GO:0006888">
    <property type="term" value="P:endoplasmic reticulum to Golgi vesicle-mediated transport"/>
    <property type="evidence" value="ECO:0007669"/>
    <property type="project" value="TreeGrafter"/>
</dbReference>
<dbReference type="InterPro" id="IPR057965">
    <property type="entry name" value="STEEP1_dom"/>
</dbReference>
<dbReference type="Pfam" id="PF25809">
    <property type="entry name" value="STEEP1"/>
    <property type="match status" value="1"/>
</dbReference>
<name>A0A1I8HQC1_9PLAT</name>
<dbReference type="GO" id="GO:0090158">
    <property type="term" value="P:endoplasmic reticulum membrane organization"/>
    <property type="evidence" value="ECO:0007669"/>
    <property type="project" value="TreeGrafter"/>
</dbReference>
<evidence type="ECO:0000256" key="1">
    <source>
        <dbReference type="ARBA" id="ARBA00024205"/>
    </source>
</evidence>